<keyword evidence="3" id="KW-1185">Reference proteome</keyword>
<proteinExistence type="predicted"/>
<feature type="domain" description="RsbT co-antagonist protein RsbRD N-terminal" evidence="1">
    <location>
        <begin position="13"/>
        <end position="132"/>
    </location>
</feature>
<evidence type="ECO:0000313" key="3">
    <source>
        <dbReference type="Proteomes" id="UP000192418"/>
    </source>
</evidence>
<evidence type="ECO:0000259" key="1">
    <source>
        <dbReference type="Pfam" id="PF14361"/>
    </source>
</evidence>
<name>A0A1W2D9I7_9BACT</name>
<organism evidence="2 3">
    <name type="scientific">Desulfocicer vacuolatum DSM 3385</name>
    <dbReference type="NCBI Taxonomy" id="1121400"/>
    <lineage>
        <taxon>Bacteria</taxon>
        <taxon>Pseudomonadati</taxon>
        <taxon>Thermodesulfobacteriota</taxon>
        <taxon>Desulfobacteria</taxon>
        <taxon>Desulfobacterales</taxon>
        <taxon>Desulfobacteraceae</taxon>
        <taxon>Desulfocicer</taxon>
    </lineage>
</organism>
<dbReference type="EMBL" id="FWXY01000016">
    <property type="protein sequence ID" value="SMC94149.1"/>
    <property type="molecule type" value="Genomic_DNA"/>
</dbReference>
<protein>
    <submittedName>
        <fullName evidence="2">RsbT co-antagonist protein rsbRD N-terminal domain-containing protein</fullName>
    </submittedName>
</protein>
<sequence length="172" mass="19809">MNFNQKLEQNKKQIIDQWFLHTINSYPQETARVLGKLKNRFDNPVGSATAHSLEESFNLLLQKEIDIDKIETALDSIIRIRAVQSFSASQAVGFVFELKKIIKTVLEGERDNDFDGKIDEMALAAFNRFMKCRENIFLLKATESKRRIHSAFERAGLVTELKEKELLDSDKS</sequence>
<dbReference type="STRING" id="1121400.SAMN02746065_11640"/>
<accession>A0A1W2D9I7</accession>
<dbReference type="RefSeq" id="WP_084070125.1">
    <property type="nucleotide sequence ID" value="NZ_FWXY01000016.1"/>
</dbReference>
<gene>
    <name evidence="2" type="ORF">SAMN02746065_11640</name>
</gene>
<dbReference type="InterPro" id="IPR025751">
    <property type="entry name" value="RsbRD_N_dom"/>
</dbReference>
<dbReference type="OrthoDB" id="1724246at2"/>
<dbReference type="AlphaFoldDB" id="A0A1W2D9I7"/>
<evidence type="ECO:0000313" key="2">
    <source>
        <dbReference type="EMBL" id="SMC94149.1"/>
    </source>
</evidence>
<dbReference type="Pfam" id="PF14361">
    <property type="entry name" value="RsbRD_N"/>
    <property type="match status" value="1"/>
</dbReference>
<reference evidence="2 3" key="1">
    <citation type="submission" date="2017-04" db="EMBL/GenBank/DDBJ databases">
        <authorList>
            <person name="Afonso C.L."/>
            <person name="Miller P.J."/>
            <person name="Scott M.A."/>
            <person name="Spackman E."/>
            <person name="Goraichik I."/>
            <person name="Dimitrov K.M."/>
            <person name="Suarez D.L."/>
            <person name="Swayne D.E."/>
        </authorList>
    </citation>
    <scope>NUCLEOTIDE SEQUENCE [LARGE SCALE GENOMIC DNA]</scope>
    <source>
        <strain evidence="2 3">DSM 3385</strain>
    </source>
</reference>
<dbReference type="Proteomes" id="UP000192418">
    <property type="component" value="Unassembled WGS sequence"/>
</dbReference>